<evidence type="ECO:0000313" key="2">
    <source>
        <dbReference type="EMBL" id="MDM7860437.1"/>
    </source>
</evidence>
<dbReference type="InterPro" id="IPR021727">
    <property type="entry name" value="DUF3299"/>
</dbReference>
<comment type="caution">
    <text evidence="2">The sequence shown here is derived from an EMBL/GenBank/DDBJ whole genome shotgun (WGS) entry which is preliminary data.</text>
</comment>
<gene>
    <name evidence="2" type="ORF">QTP81_07500</name>
</gene>
<name>A0ABT7SW72_9ALTE</name>
<dbReference type="Pfam" id="PF11736">
    <property type="entry name" value="DUF3299"/>
    <property type="match status" value="1"/>
</dbReference>
<accession>A0ABT7SW72</accession>
<proteinExistence type="predicted"/>
<sequence length="195" mass="22321">MSLQAFRKFLLTSFAAFSVVLLFSFNIQAEDKVEYQTIEWIELLPIDDLNVYLNPPELLSGIEDGSSMDNMSTLNDLKDVDEDTKRFYEVLKSDRVVSELENKAIRIPGFVVPLANDENNLVTEFFVVPYFGACLHLPPPAPNQILYSKTDEGFELDSLQQPFWFEGTLKIEQSETDLGISAYRLMLDSLQLYEE</sequence>
<dbReference type="Gene3D" id="2.40.50.870">
    <property type="entry name" value="Protein of unknown function (DUF3299)"/>
    <property type="match status" value="1"/>
</dbReference>
<evidence type="ECO:0000256" key="1">
    <source>
        <dbReference type="SAM" id="SignalP"/>
    </source>
</evidence>
<feature type="chain" id="PRO_5045329551" evidence="1">
    <location>
        <begin position="30"/>
        <end position="195"/>
    </location>
</feature>
<dbReference type="RefSeq" id="WP_289364735.1">
    <property type="nucleotide sequence ID" value="NZ_JAUCBP010000007.1"/>
</dbReference>
<protein>
    <submittedName>
        <fullName evidence="2">DUF3299 domain-containing protein</fullName>
    </submittedName>
</protein>
<feature type="signal peptide" evidence="1">
    <location>
        <begin position="1"/>
        <end position="29"/>
    </location>
</feature>
<reference evidence="2 3" key="1">
    <citation type="submission" date="2023-06" db="EMBL/GenBank/DDBJ databases">
        <title>Alteromonas sp. ASW11-36 isolated from intertidal sand.</title>
        <authorList>
            <person name="Li Y."/>
        </authorList>
    </citation>
    <scope>NUCLEOTIDE SEQUENCE [LARGE SCALE GENOMIC DNA]</scope>
    <source>
        <strain evidence="2 3">ASW11-36</strain>
    </source>
</reference>
<keyword evidence="1" id="KW-0732">Signal</keyword>
<evidence type="ECO:0000313" key="3">
    <source>
        <dbReference type="Proteomes" id="UP001234343"/>
    </source>
</evidence>
<organism evidence="2 3">
    <name type="scientific">Alteromonas arenosi</name>
    <dbReference type="NCBI Taxonomy" id="3055817"/>
    <lineage>
        <taxon>Bacteria</taxon>
        <taxon>Pseudomonadati</taxon>
        <taxon>Pseudomonadota</taxon>
        <taxon>Gammaproteobacteria</taxon>
        <taxon>Alteromonadales</taxon>
        <taxon>Alteromonadaceae</taxon>
        <taxon>Alteromonas/Salinimonas group</taxon>
        <taxon>Alteromonas</taxon>
    </lineage>
</organism>
<keyword evidence="3" id="KW-1185">Reference proteome</keyword>
<dbReference type="EMBL" id="JAUCBP010000007">
    <property type="protein sequence ID" value="MDM7860437.1"/>
    <property type="molecule type" value="Genomic_DNA"/>
</dbReference>
<dbReference type="Proteomes" id="UP001234343">
    <property type="component" value="Unassembled WGS sequence"/>
</dbReference>